<proteinExistence type="inferred from homology"/>
<feature type="active site" evidence="9">
    <location>
        <position position="162"/>
    </location>
</feature>
<dbReference type="EC" id="3.4.23.36" evidence="9"/>
<evidence type="ECO:0000256" key="3">
    <source>
        <dbReference type="ARBA" id="ARBA00022670"/>
    </source>
</evidence>
<evidence type="ECO:0000256" key="5">
    <source>
        <dbReference type="ARBA" id="ARBA00022750"/>
    </source>
</evidence>
<feature type="region of interest" description="Disordered" evidence="11">
    <location>
        <begin position="1"/>
        <end position="22"/>
    </location>
</feature>
<keyword evidence="6 9" id="KW-0378">Hydrolase</keyword>
<dbReference type="GO" id="GO:0004190">
    <property type="term" value="F:aspartic-type endopeptidase activity"/>
    <property type="evidence" value="ECO:0007669"/>
    <property type="project" value="UniProtKB-EC"/>
</dbReference>
<comment type="catalytic activity">
    <reaction evidence="9">
        <text>Release of signal peptides from bacterial membrane prolipoproteins. Hydrolyzes -Xaa-Yaa-Zaa-|-(S,diacylglyceryl)Cys-, in which Xaa is hydrophobic (preferably Leu), and Yaa (Ala or Ser) and Zaa (Gly or Ala) have small, neutral side chains.</text>
        <dbReference type="EC" id="3.4.23.36"/>
    </reaction>
</comment>
<keyword evidence="2 9" id="KW-1003">Cell membrane</keyword>
<comment type="caution">
    <text evidence="12">The sequence shown here is derived from an EMBL/GenBank/DDBJ whole genome shotgun (WGS) entry which is preliminary data.</text>
</comment>
<evidence type="ECO:0000256" key="1">
    <source>
        <dbReference type="ARBA" id="ARBA00006139"/>
    </source>
</evidence>
<dbReference type="HAMAP" id="MF_00161">
    <property type="entry name" value="LspA"/>
    <property type="match status" value="1"/>
</dbReference>
<dbReference type="PANTHER" id="PTHR33695">
    <property type="entry name" value="LIPOPROTEIN SIGNAL PEPTIDASE"/>
    <property type="match status" value="1"/>
</dbReference>
<evidence type="ECO:0000256" key="4">
    <source>
        <dbReference type="ARBA" id="ARBA00022692"/>
    </source>
</evidence>
<comment type="subcellular location">
    <subcellularLocation>
        <location evidence="9">Cell membrane</location>
        <topology evidence="9">Multi-pass membrane protein</topology>
    </subcellularLocation>
</comment>
<keyword evidence="8 9" id="KW-0472">Membrane</keyword>
<organism evidence="12 13">
    <name type="scientific">Cryobacterium flavum</name>
    <dbReference type="NCBI Taxonomy" id="1424659"/>
    <lineage>
        <taxon>Bacteria</taxon>
        <taxon>Bacillati</taxon>
        <taxon>Actinomycetota</taxon>
        <taxon>Actinomycetes</taxon>
        <taxon>Micrococcales</taxon>
        <taxon>Microbacteriaceae</taxon>
        <taxon>Cryobacterium</taxon>
    </lineage>
</organism>
<keyword evidence="13" id="KW-1185">Reference proteome</keyword>
<name>A0ABY2HZR5_9MICO</name>
<evidence type="ECO:0000256" key="11">
    <source>
        <dbReference type="SAM" id="MobiDB-lite"/>
    </source>
</evidence>
<evidence type="ECO:0000256" key="6">
    <source>
        <dbReference type="ARBA" id="ARBA00022801"/>
    </source>
</evidence>
<keyword evidence="4 9" id="KW-0812">Transmembrane</keyword>
<evidence type="ECO:0000313" key="12">
    <source>
        <dbReference type="EMBL" id="TFB72977.1"/>
    </source>
</evidence>
<evidence type="ECO:0000313" key="13">
    <source>
        <dbReference type="Proteomes" id="UP000298252"/>
    </source>
</evidence>
<keyword evidence="5 9" id="KW-0064">Aspartyl protease</keyword>
<keyword evidence="7 9" id="KW-1133">Transmembrane helix</keyword>
<reference evidence="12 13" key="1">
    <citation type="submission" date="2019-03" db="EMBL/GenBank/DDBJ databases">
        <title>Genomics of glacier-inhabiting Cryobacterium strains.</title>
        <authorList>
            <person name="Liu Q."/>
            <person name="Xin Y.-H."/>
        </authorList>
    </citation>
    <scope>NUCLEOTIDE SEQUENCE [LARGE SCALE GENOMIC DNA]</scope>
    <source>
        <strain evidence="12 13">Hh8</strain>
    </source>
</reference>
<evidence type="ECO:0000256" key="7">
    <source>
        <dbReference type="ARBA" id="ARBA00022989"/>
    </source>
</evidence>
<dbReference type="Pfam" id="PF01252">
    <property type="entry name" value="Peptidase_A8"/>
    <property type="match status" value="1"/>
</dbReference>
<feature type="transmembrane region" description="Helical" evidence="9">
    <location>
        <begin position="79"/>
        <end position="105"/>
    </location>
</feature>
<dbReference type="NCBIfam" id="TIGR00077">
    <property type="entry name" value="lspA"/>
    <property type="match status" value="1"/>
</dbReference>
<protein>
    <recommendedName>
        <fullName evidence="9">Lipoprotein signal peptidase</fullName>
        <ecNumber evidence="9">3.4.23.36</ecNumber>
    </recommendedName>
    <alternativeName>
        <fullName evidence="9">Prolipoprotein signal peptidase</fullName>
    </alternativeName>
    <alternativeName>
        <fullName evidence="9">Signal peptidase II</fullName>
        <shortName evidence="9">SPase II</shortName>
    </alternativeName>
</protein>
<feature type="transmembrane region" description="Helical" evidence="9">
    <location>
        <begin position="156"/>
        <end position="177"/>
    </location>
</feature>
<feature type="compositionally biased region" description="Low complexity" evidence="11">
    <location>
        <begin position="1"/>
        <end position="17"/>
    </location>
</feature>
<dbReference type="Proteomes" id="UP000298252">
    <property type="component" value="Unassembled WGS sequence"/>
</dbReference>
<comment type="caution">
    <text evidence="9">Lacks conserved residue(s) required for the propagation of feature annotation.</text>
</comment>
<evidence type="ECO:0000256" key="8">
    <source>
        <dbReference type="ARBA" id="ARBA00023136"/>
    </source>
</evidence>
<comment type="pathway">
    <text evidence="9">Protein modification; lipoprotein biosynthesis (signal peptide cleavage).</text>
</comment>
<feature type="transmembrane region" description="Helical" evidence="9">
    <location>
        <begin position="112"/>
        <end position="130"/>
    </location>
</feature>
<comment type="similarity">
    <text evidence="1 9 10">Belongs to the peptidase A8 family.</text>
</comment>
<comment type="function">
    <text evidence="9">This protein specifically catalyzes the removal of signal peptides from prolipoproteins.</text>
</comment>
<dbReference type="EMBL" id="SOFD01000041">
    <property type="protein sequence ID" value="TFB72977.1"/>
    <property type="molecule type" value="Genomic_DNA"/>
</dbReference>
<evidence type="ECO:0000256" key="2">
    <source>
        <dbReference type="ARBA" id="ARBA00022475"/>
    </source>
</evidence>
<gene>
    <name evidence="9 12" type="primary">lspA</name>
    <name evidence="12" type="ORF">E3O21_17970</name>
</gene>
<sequence length="229" mass="24744">MRPRSTPATRRSPASRALEPRARTKKRSRALIVLALVALGVYALDQVSKYLVVASMTEGSMIRVLNDVLQLHFVRNPGAAFSLASGSTWIFSIIAAAVVIFIVWFARRIRSFAWGLVFGLLLGGVLGNLTDRLLREPGFGVGHVVDFISTPWLLPAIYNVADMAIVSSMVIFMILTIRGIGLDGNKVVAESKTATPTLKQTDAVTPDTTTSDTVAPTRERPAPGAEALR</sequence>
<keyword evidence="3 9" id="KW-0645">Protease</keyword>
<evidence type="ECO:0000256" key="9">
    <source>
        <dbReference type="HAMAP-Rule" id="MF_00161"/>
    </source>
</evidence>
<feature type="active site" evidence="9">
    <location>
        <position position="146"/>
    </location>
</feature>
<dbReference type="PANTHER" id="PTHR33695:SF1">
    <property type="entry name" value="LIPOPROTEIN SIGNAL PEPTIDASE"/>
    <property type="match status" value="1"/>
</dbReference>
<feature type="compositionally biased region" description="Polar residues" evidence="11">
    <location>
        <begin position="198"/>
        <end position="214"/>
    </location>
</feature>
<feature type="region of interest" description="Disordered" evidence="11">
    <location>
        <begin position="198"/>
        <end position="229"/>
    </location>
</feature>
<accession>A0ABY2HZR5</accession>
<evidence type="ECO:0000256" key="10">
    <source>
        <dbReference type="RuleBase" id="RU004181"/>
    </source>
</evidence>
<dbReference type="InterPro" id="IPR001872">
    <property type="entry name" value="Peptidase_A8"/>
</dbReference>
<dbReference type="PRINTS" id="PR00781">
    <property type="entry name" value="LIPOSIGPTASE"/>
</dbReference>